<feature type="chain" id="PRO_5028913937" evidence="1">
    <location>
        <begin position="22"/>
        <end position="274"/>
    </location>
</feature>
<dbReference type="KEGG" id="cmaq:H0S70_13020"/>
<proteinExistence type="predicted"/>
<dbReference type="Proteomes" id="UP000516438">
    <property type="component" value="Chromosome"/>
</dbReference>
<organism evidence="2 3">
    <name type="scientific">Chryseobacterium manosquense</name>
    <dbReference type="NCBI Taxonomy" id="2754694"/>
    <lineage>
        <taxon>Bacteria</taxon>
        <taxon>Pseudomonadati</taxon>
        <taxon>Bacteroidota</taxon>
        <taxon>Flavobacteriia</taxon>
        <taxon>Flavobacteriales</taxon>
        <taxon>Weeksellaceae</taxon>
        <taxon>Chryseobacterium group</taxon>
        <taxon>Chryseobacterium</taxon>
    </lineage>
</organism>
<accession>A0A7H1DW73</accession>
<keyword evidence="3" id="KW-1185">Reference proteome</keyword>
<evidence type="ECO:0000313" key="3">
    <source>
        <dbReference type="Proteomes" id="UP000516438"/>
    </source>
</evidence>
<dbReference type="RefSeq" id="WP_188321085.1">
    <property type="nucleotide sequence ID" value="NZ_CP060203.1"/>
</dbReference>
<feature type="signal peptide" evidence="1">
    <location>
        <begin position="1"/>
        <end position="21"/>
    </location>
</feature>
<evidence type="ECO:0000256" key="1">
    <source>
        <dbReference type="SAM" id="SignalP"/>
    </source>
</evidence>
<dbReference type="EMBL" id="CP060203">
    <property type="protein sequence ID" value="QNS41231.1"/>
    <property type="molecule type" value="Genomic_DNA"/>
</dbReference>
<protein>
    <submittedName>
        <fullName evidence="2">Uncharacterized protein</fullName>
    </submittedName>
</protein>
<sequence length="274" mass="29662">MHNKYKSLLFFLFYITFNAQVGINTTTPKSTLDVNGDVALRNALSVGGTDTTNGSVGSVDQILVSQGTGLPAVWKYANVPFMENSQYKLINTYLKNDETGITTLSNGVAVSTPAVSSLNEDFDGTKWMKITNLTTTLNVKSAQNKITYQVQSGVELVNKTVGNGASVNYICGIFKANKLVAMRPDGIIAVDTNPVQGIFTLNYTEENVPIGTYTMDVACRKIAMSTPSTDTYFRIGINVPTYGPAPVVTNTTSNAFTLKSHFKVDIAELVTYTN</sequence>
<reference evidence="2 3" key="1">
    <citation type="submission" date="2020-07" db="EMBL/GenBank/DDBJ databases">
        <title>Complete genome and description of Chryseobacterium manosquense strain Marseille-Q2069 sp. nov.</title>
        <authorList>
            <person name="Boxberger M."/>
        </authorList>
    </citation>
    <scope>NUCLEOTIDE SEQUENCE [LARGE SCALE GENOMIC DNA]</scope>
    <source>
        <strain evidence="2 3">Marseille-Q2069</strain>
    </source>
</reference>
<keyword evidence="1" id="KW-0732">Signal</keyword>
<evidence type="ECO:0000313" key="2">
    <source>
        <dbReference type="EMBL" id="QNS41231.1"/>
    </source>
</evidence>
<dbReference type="AlphaFoldDB" id="A0A7H1DW73"/>
<name>A0A7H1DW73_9FLAO</name>
<gene>
    <name evidence="2" type="ORF">H0S70_13020</name>
</gene>